<feature type="non-terminal residue" evidence="1">
    <location>
        <position position="1"/>
    </location>
</feature>
<dbReference type="EMBL" id="BARW01015238">
    <property type="protein sequence ID" value="GAI92401.1"/>
    <property type="molecule type" value="Genomic_DNA"/>
</dbReference>
<name>X1TM12_9ZZZZ</name>
<dbReference type="InterPro" id="IPR059226">
    <property type="entry name" value="Choice_anch_Q_dom"/>
</dbReference>
<evidence type="ECO:0008006" key="2">
    <source>
        <dbReference type="Google" id="ProtNLM"/>
    </source>
</evidence>
<organism evidence="1">
    <name type="scientific">marine sediment metagenome</name>
    <dbReference type="NCBI Taxonomy" id="412755"/>
    <lineage>
        <taxon>unclassified sequences</taxon>
        <taxon>metagenomes</taxon>
        <taxon>ecological metagenomes</taxon>
    </lineage>
</organism>
<accession>X1TM12</accession>
<sequence>NQIYIADNFSSPDIYFCAVQDGTLGLGLYSSTVFQGIYQDNIEFDPLFTDPVSGRGVQSAAPDADWSVLSNSPCINSGNPDLTGLNIPSIDIRDNERVSHGRIDMGAIETSISRINVSGTIPADSAMVADTIFVTGDIFVPDGVTLTISPGSLVLFDGHYKIDVKGTLLAVGTSSDTIFFRVQNSTGFSNFESTDGSWDGIYLNNGPNGANGAMNDNDSSLLVYCSISYAKTEGNGAAMSLVYFSKVRIEHSVIENNGTIVSSNFLGGGIYLEHSGPYINFCRFSHNSSS</sequence>
<dbReference type="NCBIfam" id="NF041518">
    <property type="entry name" value="choice_anch_Q"/>
    <property type="match status" value="1"/>
</dbReference>
<comment type="caution">
    <text evidence="1">The sequence shown here is derived from an EMBL/GenBank/DDBJ whole genome shotgun (WGS) entry which is preliminary data.</text>
</comment>
<protein>
    <recommendedName>
        <fullName evidence="2">Right handed beta helix domain-containing protein</fullName>
    </recommendedName>
</protein>
<proteinExistence type="predicted"/>
<dbReference type="InterPro" id="IPR011050">
    <property type="entry name" value="Pectin_lyase_fold/virulence"/>
</dbReference>
<dbReference type="AlphaFoldDB" id="X1TM12"/>
<feature type="non-terminal residue" evidence="1">
    <location>
        <position position="290"/>
    </location>
</feature>
<reference evidence="1" key="1">
    <citation type="journal article" date="2014" name="Front. Microbiol.">
        <title>High frequency of phylogenetically diverse reductive dehalogenase-homologous genes in deep subseafloor sedimentary metagenomes.</title>
        <authorList>
            <person name="Kawai M."/>
            <person name="Futagami T."/>
            <person name="Toyoda A."/>
            <person name="Takaki Y."/>
            <person name="Nishi S."/>
            <person name="Hori S."/>
            <person name="Arai W."/>
            <person name="Tsubouchi T."/>
            <person name="Morono Y."/>
            <person name="Uchiyama I."/>
            <person name="Ito T."/>
            <person name="Fujiyama A."/>
            <person name="Inagaki F."/>
            <person name="Takami H."/>
        </authorList>
    </citation>
    <scope>NUCLEOTIDE SEQUENCE</scope>
    <source>
        <strain evidence="1">Expedition CK06-06</strain>
    </source>
</reference>
<gene>
    <name evidence="1" type="ORF">S12H4_26789</name>
</gene>
<dbReference type="SUPFAM" id="SSF51126">
    <property type="entry name" value="Pectin lyase-like"/>
    <property type="match status" value="1"/>
</dbReference>
<evidence type="ECO:0000313" key="1">
    <source>
        <dbReference type="EMBL" id="GAI92401.1"/>
    </source>
</evidence>